<name>A0A381VV38_9ZZZZ</name>
<reference evidence="7" key="1">
    <citation type="submission" date="2018-05" db="EMBL/GenBank/DDBJ databases">
        <authorList>
            <person name="Lanie J.A."/>
            <person name="Ng W.-L."/>
            <person name="Kazmierczak K.M."/>
            <person name="Andrzejewski T.M."/>
            <person name="Davidsen T.M."/>
            <person name="Wayne K.J."/>
            <person name="Tettelin H."/>
            <person name="Glass J.I."/>
            <person name="Rusch D."/>
            <person name="Podicherti R."/>
            <person name="Tsui H.-C.T."/>
            <person name="Winkler M.E."/>
        </authorList>
    </citation>
    <scope>NUCLEOTIDE SEQUENCE</scope>
</reference>
<evidence type="ECO:0000256" key="1">
    <source>
        <dbReference type="ARBA" id="ARBA00004651"/>
    </source>
</evidence>
<dbReference type="GO" id="GO:0009306">
    <property type="term" value="P:protein secretion"/>
    <property type="evidence" value="ECO:0007669"/>
    <property type="project" value="InterPro"/>
</dbReference>
<dbReference type="PRINTS" id="PR00952">
    <property type="entry name" value="TYPE3IMQPROT"/>
</dbReference>
<feature type="transmembrane region" description="Helical" evidence="6">
    <location>
        <begin position="12"/>
        <end position="35"/>
    </location>
</feature>
<keyword evidence="2" id="KW-1003">Cell membrane</keyword>
<dbReference type="Pfam" id="PF01313">
    <property type="entry name" value="Bac_export_3"/>
    <property type="match status" value="1"/>
</dbReference>
<keyword evidence="3 6" id="KW-0812">Transmembrane</keyword>
<dbReference type="PANTHER" id="PTHR34040:SF2">
    <property type="entry name" value="FLAGELLAR BIOSYNTHETIC PROTEIN FLIQ"/>
    <property type="match status" value="1"/>
</dbReference>
<evidence type="ECO:0000256" key="4">
    <source>
        <dbReference type="ARBA" id="ARBA00022989"/>
    </source>
</evidence>
<evidence type="ECO:0000256" key="3">
    <source>
        <dbReference type="ARBA" id="ARBA00022692"/>
    </source>
</evidence>
<keyword evidence="4 6" id="KW-1133">Transmembrane helix</keyword>
<sequence length="89" mass="10006">MTIDQSIDVVKNLMMLCLKVALPFLLSAMVIGLFVSFFQAITSLQEQTLTFVPKALGVVVVVFVLFPWVTNIMLDYTTEIFNRMSQMGP</sequence>
<dbReference type="PANTHER" id="PTHR34040">
    <property type="entry name" value="FLAGELLAR BIOSYNTHETIC PROTEIN FLIQ"/>
    <property type="match status" value="1"/>
</dbReference>
<dbReference type="InterPro" id="IPR002191">
    <property type="entry name" value="Bac_export_3"/>
</dbReference>
<evidence type="ECO:0000256" key="2">
    <source>
        <dbReference type="ARBA" id="ARBA00022475"/>
    </source>
</evidence>
<protein>
    <recommendedName>
        <fullName evidence="8">Flagellar biosynthetic protein FliQ</fullName>
    </recommendedName>
</protein>
<organism evidence="7">
    <name type="scientific">marine metagenome</name>
    <dbReference type="NCBI Taxonomy" id="408172"/>
    <lineage>
        <taxon>unclassified sequences</taxon>
        <taxon>metagenomes</taxon>
        <taxon>ecological metagenomes</taxon>
    </lineage>
</organism>
<feature type="transmembrane region" description="Helical" evidence="6">
    <location>
        <begin position="55"/>
        <end position="74"/>
    </location>
</feature>
<dbReference type="PIRSF" id="PIRSF004669">
    <property type="entry name" value="FliQ"/>
    <property type="match status" value="1"/>
</dbReference>
<keyword evidence="5 6" id="KW-0472">Membrane</keyword>
<dbReference type="AlphaFoldDB" id="A0A381VV38"/>
<evidence type="ECO:0000256" key="6">
    <source>
        <dbReference type="SAM" id="Phobius"/>
    </source>
</evidence>
<evidence type="ECO:0000256" key="5">
    <source>
        <dbReference type="ARBA" id="ARBA00023136"/>
    </source>
</evidence>
<evidence type="ECO:0000313" key="7">
    <source>
        <dbReference type="EMBL" id="SVA44132.1"/>
    </source>
</evidence>
<evidence type="ECO:0008006" key="8">
    <source>
        <dbReference type="Google" id="ProtNLM"/>
    </source>
</evidence>
<accession>A0A381VV38</accession>
<comment type="subcellular location">
    <subcellularLocation>
        <location evidence="1">Cell membrane</location>
        <topology evidence="1">Multi-pass membrane protein</topology>
    </subcellularLocation>
</comment>
<dbReference type="GO" id="GO:0005886">
    <property type="term" value="C:plasma membrane"/>
    <property type="evidence" value="ECO:0007669"/>
    <property type="project" value="UniProtKB-SubCell"/>
</dbReference>
<dbReference type="EMBL" id="UINC01009871">
    <property type="protein sequence ID" value="SVA44132.1"/>
    <property type="molecule type" value="Genomic_DNA"/>
</dbReference>
<proteinExistence type="predicted"/>
<gene>
    <name evidence="7" type="ORF">METZ01_LOCUS96986</name>
</gene>